<sequence>MQRTEIIAVGSELLLGEITNTNARYLSLQLSKYGLPVMYHIVVGDNPSRLEETFATARRRSDLVIVTGGLGPTNDDITKTVLAELLDRPLVRDRDALHTIERFVASRGREMNEGDARQADVVEGSEVLSNPVGLAPGMWLEEDGTTWLLLPGVPREMEAIVAATFPHKFSGATLVSESLRFYEIGESALDAAVSDLTNGSNPTVAPYAEAGEARLRVSARAETEVEARRMIADVKRELLNRVGTYYFGSDEDTVAAALLRELDRRQSTLSVAESLTGGRVQSMLTAVPGASNVFRGGVVTYSDELKNRCLGVSLATIESHTVVSKEVASEMIQGLIRLTDTDYGLAFTGEAGPVSSSGQAVGTVFIGVKSKNGIEVLERVYPHQERHVIQDRAAKDGMWALLQRLKKGE</sequence>
<evidence type="ECO:0000256" key="1">
    <source>
        <dbReference type="HAMAP-Rule" id="MF_00226"/>
    </source>
</evidence>
<dbReference type="InterPro" id="IPR008136">
    <property type="entry name" value="CinA_C"/>
</dbReference>
<evidence type="ECO:0000313" key="3">
    <source>
        <dbReference type="EMBL" id="STO07975.1"/>
    </source>
</evidence>
<dbReference type="EMBL" id="UGGP01000001">
    <property type="protein sequence ID" value="STO07975.1"/>
    <property type="molecule type" value="Genomic_DNA"/>
</dbReference>
<dbReference type="SUPFAM" id="SSF53218">
    <property type="entry name" value="Molybdenum cofactor biosynthesis proteins"/>
    <property type="match status" value="1"/>
</dbReference>
<evidence type="ECO:0000259" key="2">
    <source>
        <dbReference type="SMART" id="SM00852"/>
    </source>
</evidence>
<dbReference type="RefSeq" id="WP_029334867.1">
    <property type="nucleotide sequence ID" value="NZ_UGGP01000001.1"/>
</dbReference>
<dbReference type="Gene3D" id="3.30.70.2860">
    <property type="match status" value="1"/>
</dbReference>
<dbReference type="Gene3D" id="3.40.980.10">
    <property type="entry name" value="MoaB/Mog-like domain"/>
    <property type="match status" value="1"/>
</dbReference>
<organism evidence="3 4">
    <name type="scientific">Exiguobacterium aurantiacum</name>
    <dbReference type="NCBI Taxonomy" id="33987"/>
    <lineage>
        <taxon>Bacteria</taxon>
        <taxon>Bacillati</taxon>
        <taxon>Bacillota</taxon>
        <taxon>Bacilli</taxon>
        <taxon>Bacillales</taxon>
        <taxon>Bacillales Family XII. Incertae Sedis</taxon>
        <taxon>Exiguobacterium</taxon>
    </lineage>
</organism>
<dbReference type="OrthoDB" id="9801454at2"/>
<dbReference type="NCBIfam" id="TIGR00200">
    <property type="entry name" value="cinA_nterm"/>
    <property type="match status" value="1"/>
</dbReference>
<dbReference type="Pfam" id="PF18146">
    <property type="entry name" value="CinA_KH"/>
    <property type="match status" value="1"/>
</dbReference>
<dbReference type="NCBIfam" id="NF001813">
    <property type="entry name" value="PRK00549.1"/>
    <property type="match status" value="1"/>
</dbReference>
<dbReference type="SMART" id="SM00852">
    <property type="entry name" value="MoCF_biosynth"/>
    <property type="match status" value="1"/>
</dbReference>
<proteinExistence type="inferred from homology"/>
<dbReference type="InterPro" id="IPR008135">
    <property type="entry name" value="Competence-induced_CinA"/>
</dbReference>
<dbReference type="SUPFAM" id="SSF142433">
    <property type="entry name" value="CinA-like"/>
    <property type="match status" value="1"/>
</dbReference>
<dbReference type="Pfam" id="PF02464">
    <property type="entry name" value="CinA"/>
    <property type="match status" value="1"/>
</dbReference>
<accession>A0A377FU40</accession>
<dbReference type="Gene3D" id="3.90.950.20">
    <property type="entry name" value="CinA-like"/>
    <property type="match status" value="1"/>
</dbReference>
<dbReference type="Proteomes" id="UP000254060">
    <property type="component" value="Unassembled WGS sequence"/>
</dbReference>
<dbReference type="STRING" id="1397694.GCA_000702585_01840"/>
<dbReference type="InterPro" id="IPR036653">
    <property type="entry name" value="CinA-like_C"/>
</dbReference>
<reference evidence="3 4" key="1">
    <citation type="submission" date="2018-06" db="EMBL/GenBank/DDBJ databases">
        <authorList>
            <consortium name="Pathogen Informatics"/>
            <person name="Doyle S."/>
        </authorList>
    </citation>
    <scope>NUCLEOTIDE SEQUENCE [LARGE SCALE GENOMIC DNA]</scope>
    <source>
        <strain evidence="3 4">NCTC13163</strain>
    </source>
</reference>
<dbReference type="CDD" id="cd00885">
    <property type="entry name" value="cinA"/>
    <property type="match status" value="1"/>
</dbReference>
<name>A0A377FU40_9BACL</name>
<protein>
    <recommendedName>
        <fullName evidence="1">Putative competence-damage inducible protein</fullName>
    </recommendedName>
</protein>
<dbReference type="InterPro" id="IPR036425">
    <property type="entry name" value="MoaB/Mog-like_dom_sf"/>
</dbReference>
<feature type="domain" description="MoaB/Mog" evidence="2">
    <location>
        <begin position="5"/>
        <end position="172"/>
    </location>
</feature>
<dbReference type="InterPro" id="IPR001453">
    <property type="entry name" value="MoaB/Mog_dom"/>
</dbReference>
<evidence type="ECO:0000313" key="4">
    <source>
        <dbReference type="Proteomes" id="UP000254060"/>
    </source>
</evidence>
<gene>
    <name evidence="3" type="primary">yfaY</name>
    <name evidence="1" type="synonym">cinA</name>
    <name evidence="3" type="ORF">NCTC13163_01336</name>
</gene>
<dbReference type="NCBIfam" id="TIGR00199">
    <property type="entry name" value="PncC_domain"/>
    <property type="match status" value="1"/>
</dbReference>
<dbReference type="InterPro" id="IPR050101">
    <property type="entry name" value="CinA"/>
</dbReference>
<dbReference type="Pfam" id="PF00994">
    <property type="entry name" value="MoCF_biosynth"/>
    <property type="match status" value="1"/>
</dbReference>
<comment type="similarity">
    <text evidence="1">Belongs to the CinA family.</text>
</comment>
<dbReference type="NCBIfam" id="TIGR00177">
    <property type="entry name" value="molyb_syn"/>
    <property type="match status" value="1"/>
</dbReference>
<dbReference type="AlphaFoldDB" id="A0A377FU40"/>
<dbReference type="PANTHER" id="PTHR13939:SF0">
    <property type="entry name" value="NMN AMIDOHYDROLASE-LIKE PROTEIN YFAY"/>
    <property type="match status" value="1"/>
</dbReference>
<dbReference type="PANTHER" id="PTHR13939">
    <property type="entry name" value="NICOTINAMIDE-NUCLEOTIDE AMIDOHYDROLASE PNCC"/>
    <property type="match status" value="1"/>
</dbReference>
<dbReference type="PIRSF" id="PIRSF006728">
    <property type="entry name" value="CinA"/>
    <property type="match status" value="1"/>
</dbReference>
<dbReference type="HAMAP" id="MF_00226_B">
    <property type="entry name" value="CinA_B"/>
    <property type="match status" value="1"/>
</dbReference>
<dbReference type="InterPro" id="IPR041424">
    <property type="entry name" value="CinA_KH"/>
</dbReference>